<dbReference type="EMBL" id="JAGTJQ010000001">
    <property type="protein sequence ID" value="KAH7041552.1"/>
    <property type="molecule type" value="Genomic_DNA"/>
</dbReference>
<reference evidence="1" key="1">
    <citation type="journal article" date="2021" name="Nat. Commun.">
        <title>Genetic determinants of endophytism in the Arabidopsis root mycobiome.</title>
        <authorList>
            <person name="Mesny F."/>
            <person name="Miyauchi S."/>
            <person name="Thiergart T."/>
            <person name="Pickel B."/>
            <person name="Atanasova L."/>
            <person name="Karlsson M."/>
            <person name="Huettel B."/>
            <person name="Barry K.W."/>
            <person name="Haridas S."/>
            <person name="Chen C."/>
            <person name="Bauer D."/>
            <person name="Andreopoulos W."/>
            <person name="Pangilinan J."/>
            <person name="LaButti K."/>
            <person name="Riley R."/>
            <person name="Lipzen A."/>
            <person name="Clum A."/>
            <person name="Drula E."/>
            <person name="Henrissat B."/>
            <person name="Kohler A."/>
            <person name="Grigoriev I.V."/>
            <person name="Martin F.M."/>
            <person name="Hacquard S."/>
        </authorList>
    </citation>
    <scope>NUCLEOTIDE SEQUENCE</scope>
    <source>
        <strain evidence="1">MPI-CAGE-CH-0230</strain>
    </source>
</reference>
<dbReference type="AlphaFoldDB" id="A0A9P8YH10"/>
<evidence type="ECO:0000313" key="2">
    <source>
        <dbReference type="Proteomes" id="UP000756346"/>
    </source>
</evidence>
<organism evidence="1 2">
    <name type="scientific">Microdochium trichocladiopsis</name>
    <dbReference type="NCBI Taxonomy" id="1682393"/>
    <lineage>
        <taxon>Eukaryota</taxon>
        <taxon>Fungi</taxon>
        <taxon>Dikarya</taxon>
        <taxon>Ascomycota</taxon>
        <taxon>Pezizomycotina</taxon>
        <taxon>Sordariomycetes</taxon>
        <taxon>Xylariomycetidae</taxon>
        <taxon>Xylariales</taxon>
        <taxon>Microdochiaceae</taxon>
        <taxon>Microdochium</taxon>
    </lineage>
</organism>
<name>A0A9P8YH10_9PEZI</name>
<dbReference type="Proteomes" id="UP000756346">
    <property type="component" value="Unassembled WGS sequence"/>
</dbReference>
<protein>
    <submittedName>
        <fullName evidence="1">Uncharacterized protein</fullName>
    </submittedName>
</protein>
<dbReference type="GeneID" id="70179473"/>
<sequence length="100" mass="11187">MFVGLTVSAAAAQGQPFWWCSHSAMHFWACMVVVGIHASWVDASMPVIEQWRGFHGTTRIWRTAGDDYPKSVTLRGHLPFHVGTRKHVLHQPPIEQPAGL</sequence>
<keyword evidence="2" id="KW-1185">Reference proteome</keyword>
<dbReference type="RefSeq" id="XP_046019607.1">
    <property type="nucleotide sequence ID" value="XM_046149927.1"/>
</dbReference>
<proteinExistence type="predicted"/>
<evidence type="ECO:0000313" key="1">
    <source>
        <dbReference type="EMBL" id="KAH7041552.1"/>
    </source>
</evidence>
<comment type="caution">
    <text evidence="1">The sequence shown here is derived from an EMBL/GenBank/DDBJ whole genome shotgun (WGS) entry which is preliminary data.</text>
</comment>
<accession>A0A9P8YH10</accession>
<gene>
    <name evidence="1" type="ORF">B0I36DRAFT_24271</name>
</gene>